<reference evidence="2" key="2">
    <citation type="submission" date="2023-04" db="EMBL/GenBank/DDBJ databases">
        <authorList>
            <person name="Bruccoleri R.E."/>
            <person name="Oakeley E.J."/>
            <person name="Faust A.-M."/>
            <person name="Dessus-Babus S."/>
            <person name="Altorfer M."/>
            <person name="Burckhardt D."/>
            <person name="Oertli M."/>
            <person name="Naumann U."/>
            <person name="Petersen F."/>
            <person name="Wong J."/>
        </authorList>
    </citation>
    <scope>NUCLEOTIDE SEQUENCE</scope>
    <source>
        <strain evidence="2">GSM-AAB239-AS_SAM_17_03QT</strain>
        <tissue evidence="2">Leaf</tissue>
    </source>
</reference>
<proteinExistence type="predicted"/>
<evidence type="ECO:0000313" key="3">
    <source>
        <dbReference type="Proteomes" id="UP001140949"/>
    </source>
</evidence>
<organism evidence="2 3">
    <name type="scientific">Iris pallida</name>
    <name type="common">Sweet iris</name>
    <dbReference type="NCBI Taxonomy" id="29817"/>
    <lineage>
        <taxon>Eukaryota</taxon>
        <taxon>Viridiplantae</taxon>
        <taxon>Streptophyta</taxon>
        <taxon>Embryophyta</taxon>
        <taxon>Tracheophyta</taxon>
        <taxon>Spermatophyta</taxon>
        <taxon>Magnoliopsida</taxon>
        <taxon>Liliopsida</taxon>
        <taxon>Asparagales</taxon>
        <taxon>Iridaceae</taxon>
        <taxon>Iridoideae</taxon>
        <taxon>Irideae</taxon>
        <taxon>Iris</taxon>
    </lineage>
</organism>
<dbReference type="AlphaFoldDB" id="A0AAX6EJJ0"/>
<reference evidence="2" key="1">
    <citation type="journal article" date="2023" name="GigaByte">
        <title>Genome assembly of the bearded iris, Iris pallida Lam.</title>
        <authorList>
            <person name="Bruccoleri R.E."/>
            <person name="Oakeley E.J."/>
            <person name="Faust A.M.E."/>
            <person name="Altorfer M."/>
            <person name="Dessus-Babus S."/>
            <person name="Burckhardt D."/>
            <person name="Oertli M."/>
            <person name="Naumann U."/>
            <person name="Petersen F."/>
            <person name="Wong J."/>
        </authorList>
    </citation>
    <scope>NUCLEOTIDE SEQUENCE</scope>
    <source>
        <strain evidence="2">GSM-AAB239-AS_SAM_17_03QT</strain>
    </source>
</reference>
<feature type="region of interest" description="Disordered" evidence="1">
    <location>
        <begin position="1"/>
        <end position="30"/>
    </location>
</feature>
<gene>
    <name evidence="2" type="ORF">M6B38_186640</name>
</gene>
<evidence type="ECO:0000256" key="1">
    <source>
        <dbReference type="SAM" id="MobiDB-lite"/>
    </source>
</evidence>
<protein>
    <submittedName>
        <fullName evidence="2">Uncharacterized protein</fullName>
    </submittedName>
</protein>
<dbReference type="EMBL" id="JANAVB010036020">
    <property type="protein sequence ID" value="KAJ6804121.1"/>
    <property type="molecule type" value="Genomic_DNA"/>
</dbReference>
<dbReference type="Proteomes" id="UP001140949">
    <property type="component" value="Unassembled WGS sequence"/>
</dbReference>
<accession>A0AAX6EJJ0</accession>
<sequence length="103" mass="11180">MVSMAAKSLAGMDSDCSDGGGSDVDGPPLRRWEEVVREEDHLRSLTSSSSPNHTPRNISFLPLPPLCLLCYGLGISIDFGAETPLIFLGLGVVICQIMNNWRF</sequence>
<comment type="caution">
    <text evidence="2">The sequence shown here is derived from an EMBL/GenBank/DDBJ whole genome shotgun (WGS) entry which is preliminary data.</text>
</comment>
<name>A0AAX6EJJ0_IRIPA</name>
<evidence type="ECO:0000313" key="2">
    <source>
        <dbReference type="EMBL" id="KAJ6804121.1"/>
    </source>
</evidence>
<keyword evidence="3" id="KW-1185">Reference proteome</keyword>